<keyword evidence="2" id="KW-1185">Reference proteome</keyword>
<protein>
    <submittedName>
        <fullName evidence="1">Uncharacterized protein</fullName>
    </submittedName>
</protein>
<dbReference type="AlphaFoldDB" id="A0A6A5UF18"/>
<organism evidence="1 2">
    <name type="scientific">Byssothecium circinans</name>
    <dbReference type="NCBI Taxonomy" id="147558"/>
    <lineage>
        <taxon>Eukaryota</taxon>
        <taxon>Fungi</taxon>
        <taxon>Dikarya</taxon>
        <taxon>Ascomycota</taxon>
        <taxon>Pezizomycotina</taxon>
        <taxon>Dothideomycetes</taxon>
        <taxon>Pleosporomycetidae</taxon>
        <taxon>Pleosporales</taxon>
        <taxon>Massarineae</taxon>
        <taxon>Massarinaceae</taxon>
        <taxon>Byssothecium</taxon>
    </lineage>
</organism>
<dbReference type="EMBL" id="ML976978">
    <property type="protein sequence ID" value="KAF1962910.1"/>
    <property type="molecule type" value="Genomic_DNA"/>
</dbReference>
<gene>
    <name evidence="1" type="ORF">CC80DRAFT_100025</name>
</gene>
<evidence type="ECO:0000313" key="2">
    <source>
        <dbReference type="Proteomes" id="UP000800035"/>
    </source>
</evidence>
<evidence type="ECO:0000313" key="1">
    <source>
        <dbReference type="EMBL" id="KAF1962910.1"/>
    </source>
</evidence>
<proteinExistence type="predicted"/>
<name>A0A6A5UF18_9PLEO</name>
<dbReference type="Proteomes" id="UP000800035">
    <property type="component" value="Unassembled WGS sequence"/>
</dbReference>
<reference evidence="1" key="1">
    <citation type="journal article" date="2020" name="Stud. Mycol.">
        <title>101 Dothideomycetes genomes: a test case for predicting lifestyles and emergence of pathogens.</title>
        <authorList>
            <person name="Haridas S."/>
            <person name="Albert R."/>
            <person name="Binder M."/>
            <person name="Bloem J."/>
            <person name="Labutti K."/>
            <person name="Salamov A."/>
            <person name="Andreopoulos B."/>
            <person name="Baker S."/>
            <person name="Barry K."/>
            <person name="Bills G."/>
            <person name="Bluhm B."/>
            <person name="Cannon C."/>
            <person name="Castanera R."/>
            <person name="Culley D."/>
            <person name="Daum C."/>
            <person name="Ezra D."/>
            <person name="Gonzalez J."/>
            <person name="Henrissat B."/>
            <person name="Kuo A."/>
            <person name="Liang C."/>
            <person name="Lipzen A."/>
            <person name="Lutzoni F."/>
            <person name="Magnuson J."/>
            <person name="Mondo S."/>
            <person name="Nolan M."/>
            <person name="Ohm R."/>
            <person name="Pangilinan J."/>
            <person name="Park H.-J."/>
            <person name="Ramirez L."/>
            <person name="Alfaro M."/>
            <person name="Sun H."/>
            <person name="Tritt A."/>
            <person name="Yoshinaga Y."/>
            <person name="Zwiers L.-H."/>
            <person name="Turgeon B."/>
            <person name="Goodwin S."/>
            <person name="Spatafora J."/>
            <person name="Crous P."/>
            <person name="Grigoriev I."/>
        </authorList>
    </citation>
    <scope>NUCLEOTIDE SEQUENCE</scope>
    <source>
        <strain evidence="1">CBS 675.92</strain>
    </source>
</reference>
<sequence>MWTSGGRRDQIRLTSPNGRCAVFINIQHRALHTPLQHESLEPNRSMSPRSDAFEVPVKNGEMPRVLRNTPPPVLQLNSTSHSSALEGEKLACFSLLLQHRLSWPFTHPTVAWLSASVLVPSRRRSNRGSALPSSLPQLFPQISAMLVRFSSHKHE</sequence>
<accession>A0A6A5UF18</accession>